<feature type="domain" description="CobW C-terminal" evidence="6">
    <location>
        <begin position="234"/>
        <end position="325"/>
    </location>
</feature>
<dbReference type="InterPro" id="IPR051316">
    <property type="entry name" value="Zinc-reg_GTPase_activator"/>
</dbReference>
<comment type="catalytic activity">
    <reaction evidence="5">
        <text>GTP + H2O = GDP + phosphate + H(+)</text>
        <dbReference type="Rhea" id="RHEA:19669"/>
        <dbReference type="ChEBI" id="CHEBI:15377"/>
        <dbReference type="ChEBI" id="CHEBI:15378"/>
        <dbReference type="ChEBI" id="CHEBI:37565"/>
        <dbReference type="ChEBI" id="CHEBI:43474"/>
        <dbReference type="ChEBI" id="CHEBI:58189"/>
    </reaction>
    <physiologicalReaction direction="left-to-right" evidence="5">
        <dbReference type="Rhea" id="RHEA:19670"/>
    </physiologicalReaction>
</comment>
<gene>
    <name evidence="7" type="ORF">SAMN05421642_11420</name>
</gene>
<dbReference type="CDD" id="cd03112">
    <property type="entry name" value="CobW-like"/>
    <property type="match status" value="1"/>
</dbReference>
<dbReference type="PANTHER" id="PTHR13748">
    <property type="entry name" value="COBW-RELATED"/>
    <property type="match status" value="1"/>
</dbReference>
<dbReference type="SUPFAM" id="SSF90002">
    <property type="entry name" value="Hypothetical protein YjiA, C-terminal domain"/>
    <property type="match status" value="1"/>
</dbReference>
<sequence length="346" mass="38077">MARTRENRRIPVVLVSGFLGAGKTTLLNHLLRNNRGIRIGVVVNDFGSINIDSMMVAGQVDSMVSLGNGCLCCAVDVADMDAMFDALASSSSNIDVIVVEASGLAEPRNLIRLVLASDNPRIVYGGLVGVVDGVEFAATRTAHPEIDHHLRLADLLVVNKVDRLSEHDRTGLVESVRDIVGDVPILETTHGRVDAHLLFDVPERTADRSVARQLSFDELLNEEDDHSTHLHAGYSSAVFVSGDPMDPRRFVELLESPSGDVYRSKGFVYFDVEGYRGKYVVNTVGRHIRMYSERWTADEPRVTRMVLIGTEIDTELAEVRLLDCVRRPGDATDASAMLPVHRYTPS</sequence>
<dbReference type="GO" id="GO:0016787">
    <property type="term" value="F:hydrolase activity"/>
    <property type="evidence" value="ECO:0007669"/>
    <property type="project" value="UniProtKB-KW"/>
</dbReference>
<evidence type="ECO:0000313" key="8">
    <source>
        <dbReference type="Proteomes" id="UP000198327"/>
    </source>
</evidence>
<evidence type="ECO:0000256" key="3">
    <source>
        <dbReference type="ARBA" id="ARBA00023186"/>
    </source>
</evidence>
<accession>A0A239LR55</accession>
<dbReference type="AlphaFoldDB" id="A0A239LR55"/>
<evidence type="ECO:0000259" key="6">
    <source>
        <dbReference type="SMART" id="SM00833"/>
    </source>
</evidence>
<dbReference type="EMBL" id="FZOW01000014">
    <property type="protein sequence ID" value="SNT32770.1"/>
    <property type="molecule type" value="Genomic_DNA"/>
</dbReference>
<dbReference type="InterPro" id="IPR027417">
    <property type="entry name" value="P-loop_NTPase"/>
</dbReference>
<organism evidence="7 8">
    <name type="scientific">Rhodococcoides kyotonense</name>
    <dbReference type="NCBI Taxonomy" id="398843"/>
    <lineage>
        <taxon>Bacteria</taxon>
        <taxon>Bacillati</taxon>
        <taxon>Actinomycetota</taxon>
        <taxon>Actinomycetes</taxon>
        <taxon>Mycobacteriales</taxon>
        <taxon>Nocardiaceae</taxon>
        <taxon>Rhodococcoides</taxon>
    </lineage>
</organism>
<comment type="similarity">
    <text evidence="4">Belongs to the SIMIBI class G3E GTPase family. ZNG1 subfamily.</text>
</comment>
<dbReference type="GO" id="GO:0005737">
    <property type="term" value="C:cytoplasm"/>
    <property type="evidence" value="ECO:0007669"/>
    <property type="project" value="TreeGrafter"/>
</dbReference>
<dbReference type="PANTHER" id="PTHR13748:SF62">
    <property type="entry name" value="COBW DOMAIN-CONTAINING PROTEIN"/>
    <property type="match status" value="1"/>
</dbReference>
<evidence type="ECO:0000256" key="4">
    <source>
        <dbReference type="ARBA" id="ARBA00034320"/>
    </source>
</evidence>
<keyword evidence="8" id="KW-1185">Reference proteome</keyword>
<dbReference type="Pfam" id="PF07683">
    <property type="entry name" value="CobW_C"/>
    <property type="match status" value="1"/>
</dbReference>
<dbReference type="Gene3D" id="3.40.50.300">
    <property type="entry name" value="P-loop containing nucleotide triphosphate hydrolases"/>
    <property type="match status" value="1"/>
</dbReference>
<evidence type="ECO:0000256" key="5">
    <source>
        <dbReference type="ARBA" id="ARBA00049117"/>
    </source>
</evidence>
<dbReference type="OrthoDB" id="9808822at2"/>
<dbReference type="Pfam" id="PF02492">
    <property type="entry name" value="cobW"/>
    <property type="match status" value="1"/>
</dbReference>
<evidence type="ECO:0000313" key="7">
    <source>
        <dbReference type="EMBL" id="SNT32770.1"/>
    </source>
</evidence>
<name>A0A239LR55_9NOCA</name>
<keyword evidence="1" id="KW-0547">Nucleotide-binding</keyword>
<evidence type="ECO:0000256" key="2">
    <source>
        <dbReference type="ARBA" id="ARBA00022801"/>
    </source>
</evidence>
<proteinExistence type="inferred from homology"/>
<dbReference type="InterPro" id="IPR011629">
    <property type="entry name" value="CobW-like_C"/>
</dbReference>
<keyword evidence="3" id="KW-0143">Chaperone</keyword>
<dbReference type="Proteomes" id="UP000198327">
    <property type="component" value="Unassembled WGS sequence"/>
</dbReference>
<keyword evidence="2" id="KW-0378">Hydrolase</keyword>
<dbReference type="STRING" id="398843.A3K89_15290"/>
<dbReference type="RefSeq" id="WP_089249975.1">
    <property type="nucleotide sequence ID" value="NZ_FZOW01000014.1"/>
</dbReference>
<reference evidence="8" key="1">
    <citation type="submission" date="2017-06" db="EMBL/GenBank/DDBJ databases">
        <authorList>
            <person name="Varghese N."/>
            <person name="Submissions S."/>
        </authorList>
    </citation>
    <scope>NUCLEOTIDE SEQUENCE [LARGE SCALE GENOMIC DNA]</scope>
    <source>
        <strain evidence="8">JCM 23211</strain>
    </source>
</reference>
<dbReference type="Gene3D" id="3.30.1220.10">
    <property type="entry name" value="CobW-like, C-terminal domain"/>
    <property type="match status" value="1"/>
</dbReference>
<dbReference type="SMART" id="SM00833">
    <property type="entry name" value="CobW_C"/>
    <property type="match status" value="1"/>
</dbReference>
<dbReference type="GO" id="GO:0000166">
    <property type="term" value="F:nucleotide binding"/>
    <property type="evidence" value="ECO:0007669"/>
    <property type="project" value="UniProtKB-KW"/>
</dbReference>
<dbReference type="SUPFAM" id="SSF52540">
    <property type="entry name" value="P-loop containing nucleoside triphosphate hydrolases"/>
    <property type="match status" value="1"/>
</dbReference>
<protein>
    <submittedName>
        <fullName evidence="7">Cobalamin biosynthesis protein CobW</fullName>
    </submittedName>
</protein>
<evidence type="ECO:0000256" key="1">
    <source>
        <dbReference type="ARBA" id="ARBA00022741"/>
    </source>
</evidence>
<dbReference type="InterPro" id="IPR036627">
    <property type="entry name" value="CobW-likC_sf"/>
</dbReference>
<dbReference type="InterPro" id="IPR003495">
    <property type="entry name" value="CobW/HypB/UreG_nucleotide-bd"/>
</dbReference>